<dbReference type="OrthoDB" id="431378at2759"/>
<comment type="caution">
    <text evidence="3">The sequence shown here is derived from an EMBL/GenBank/DDBJ whole genome shotgun (WGS) entry which is preliminary data.</text>
</comment>
<feature type="compositionally biased region" description="Low complexity" evidence="1">
    <location>
        <begin position="965"/>
        <end position="995"/>
    </location>
</feature>
<name>A0A9P6QJY4_9FUNG</name>
<dbReference type="SMART" id="SM01127">
    <property type="entry name" value="DDHD"/>
    <property type="match status" value="1"/>
</dbReference>
<dbReference type="Pfam" id="PF02862">
    <property type="entry name" value="DDHD"/>
    <property type="match status" value="1"/>
</dbReference>
<feature type="region of interest" description="Disordered" evidence="1">
    <location>
        <begin position="484"/>
        <end position="519"/>
    </location>
</feature>
<feature type="region of interest" description="Disordered" evidence="1">
    <location>
        <begin position="1"/>
        <end position="20"/>
    </location>
</feature>
<proteinExistence type="predicted"/>
<feature type="compositionally biased region" description="Low complexity" evidence="1">
    <location>
        <begin position="440"/>
        <end position="459"/>
    </location>
</feature>
<keyword evidence="4" id="KW-1185">Reference proteome</keyword>
<organism evidence="3 4">
    <name type="scientific">Actinomortierella ambigua</name>
    <dbReference type="NCBI Taxonomy" id="1343610"/>
    <lineage>
        <taxon>Eukaryota</taxon>
        <taxon>Fungi</taxon>
        <taxon>Fungi incertae sedis</taxon>
        <taxon>Mucoromycota</taxon>
        <taxon>Mortierellomycotina</taxon>
        <taxon>Mortierellomycetes</taxon>
        <taxon>Mortierellales</taxon>
        <taxon>Mortierellaceae</taxon>
        <taxon>Actinomortierella</taxon>
    </lineage>
</organism>
<evidence type="ECO:0000256" key="1">
    <source>
        <dbReference type="SAM" id="MobiDB-lite"/>
    </source>
</evidence>
<feature type="compositionally biased region" description="Basic and acidic residues" evidence="1">
    <location>
        <begin position="96"/>
        <end position="109"/>
    </location>
</feature>
<feature type="compositionally biased region" description="Low complexity" evidence="1">
    <location>
        <begin position="55"/>
        <end position="78"/>
    </location>
</feature>
<dbReference type="GO" id="GO:0046872">
    <property type="term" value="F:metal ion binding"/>
    <property type="evidence" value="ECO:0007669"/>
    <property type="project" value="InterPro"/>
</dbReference>
<protein>
    <submittedName>
        <fullName evidence="3">Phospholipase ddhd1</fullName>
    </submittedName>
</protein>
<dbReference type="EMBL" id="JAAAJB010000035">
    <property type="protein sequence ID" value="KAG0269046.1"/>
    <property type="molecule type" value="Genomic_DNA"/>
</dbReference>
<dbReference type="PANTHER" id="PTHR23509:SF10">
    <property type="entry name" value="LD21067P"/>
    <property type="match status" value="1"/>
</dbReference>
<feature type="region of interest" description="Disordered" evidence="1">
    <location>
        <begin position="917"/>
        <end position="1000"/>
    </location>
</feature>
<feature type="region of interest" description="Disordered" evidence="1">
    <location>
        <begin position="245"/>
        <end position="296"/>
    </location>
</feature>
<dbReference type="PANTHER" id="PTHR23509">
    <property type="entry name" value="PA-PL1 PHOSPHOLIPASE FAMILY"/>
    <property type="match status" value="1"/>
</dbReference>
<dbReference type="InterPro" id="IPR004177">
    <property type="entry name" value="DDHD_dom"/>
</dbReference>
<feature type="compositionally biased region" description="Low complexity" evidence="1">
    <location>
        <begin position="85"/>
        <end position="95"/>
    </location>
</feature>
<feature type="compositionally biased region" description="Basic and acidic residues" evidence="1">
    <location>
        <begin position="283"/>
        <end position="296"/>
    </location>
</feature>
<feature type="compositionally biased region" description="Low complexity" evidence="1">
    <location>
        <begin position="947"/>
        <end position="957"/>
    </location>
</feature>
<feature type="compositionally biased region" description="Polar residues" evidence="1">
    <location>
        <begin position="937"/>
        <end position="946"/>
    </location>
</feature>
<sequence length="1030" mass="111079">MSSNKTGAHPEASTVHAVGGTVTSADATAAAALTAVHERTASGSSLLPTLPPAMVTSSTAVSDSPSATAAASPANTPNTTPPPSAAAAATANPSVDTDKGADPTSEKQNHPHHVIFVVHGMGRQLEEFGNYERNVGHLVENTRQVLQNQFFEHRTDVHIIPIEWHAKLHSMVDQRMSLASLKTVPKDFNSHYGGEITKFIVDELNEAYTTFIAKHPHFNGKIAIYALSLGGVAMYDILTCQDDIEDDDEDEDEEKEEEKAASSSSSPVDDKKDTKTTTTTTHPDTRLTETQMENKRLRKENSYKYRAIMHKLKFRPHYLFTVGSPVGAVMVMRNLDWSYFHPPDDIIHHNLFHPFDPLGYRVEPLIDSVFSMIPPVTMTQYSASQSILPMGLSMLPSLPSLSNLPIPDSISSFWGQKVPAIPRPSFRTIAQVAQTLKAASWRSSNSSSSSMTDTANNTAIDTGDQSTLPKDVDMAVEEEAAAVLNGSQDQGDENEGEVENSHDHPHDQVPSDDDDKELMTSSDADATAGEAIVAAAAFAYFDRDPSNRAPPQTSSSSSLSPASANGLAGGGSGEGHPRPGRRPSLGPRKISNRRDLDANRSPTEEREEAVSSKKLKATVEDAMEEDEEEEEEEDQATVTPARKEDDRPAPKLDDVLDRHQSKEKARASSAAASPLSSSPTSSTQNHHPLDRKNRRPSISSTRANRERTYPFPLLVQGRSTAVPYRIDHTLQETKVDQYTNEYLLGMRSHFRYWANRDIAYHILKHLLHEPGKKPLDDEQHLPEAPLDLQLNMPTPVKTPRGVREAAEAKAKLAGAALLQQQQNEALAAATAAAASAASGTAKGLGSGSASTNTTTTSTLTAAVAASAKDQRRYSSSYSSTLNLRRQEHDEEDFMMGRDLSMQGYRFNDLDVNMTAAVGGATPGEDGSGGALSRKRPSTTLFQNSPFSGSSGRRVSGSGEVGGGSSLATAKSPSTTTTTTITTTTSPTMATNADLPTLPPPAALSFDDGVVHVPDLRRPARLHRRSLAGEQ</sequence>
<feature type="compositionally biased region" description="Acidic residues" evidence="1">
    <location>
        <begin position="621"/>
        <end position="635"/>
    </location>
</feature>
<feature type="region of interest" description="Disordered" evidence="1">
    <location>
        <begin position="37"/>
        <end position="110"/>
    </location>
</feature>
<dbReference type="Proteomes" id="UP000807716">
    <property type="component" value="Unassembled WGS sequence"/>
</dbReference>
<dbReference type="PROSITE" id="PS51043">
    <property type="entry name" value="DDHD"/>
    <property type="match status" value="1"/>
</dbReference>
<evidence type="ECO:0000259" key="2">
    <source>
        <dbReference type="PROSITE" id="PS51043"/>
    </source>
</evidence>
<feature type="compositionally biased region" description="Low complexity" evidence="1">
    <location>
        <begin position="667"/>
        <end position="683"/>
    </location>
</feature>
<feature type="region of interest" description="Disordered" evidence="1">
    <location>
        <begin position="440"/>
        <end position="468"/>
    </location>
</feature>
<feature type="region of interest" description="Disordered" evidence="1">
    <location>
        <begin position="543"/>
        <end position="705"/>
    </location>
</feature>
<dbReference type="GO" id="GO:0004620">
    <property type="term" value="F:phospholipase activity"/>
    <property type="evidence" value="ECO:0007669"/>
    <property type="project" value="TreeGrafter"/>
</dbReference>
<feature type="compositionally biased region" description="Basic and acidic residues" evidence="1">
    <location>
        <begin position="499"/>
        <end position="509"/>
    </location>
</feature>
<feature type="compositionally biased region" description="Low complexity" evidence="1">
    <location>
        <begin position="554"/>
        <end position="566"/>
    </location>
</feature>
<feature type="domain" description="DDHD" evidence="2">
    <location>
        <begin position="312"/>
        <end position="768"/>
    </location>
</feature>
<evidence type="ECO:0000313" key="3">
    <source>
        <dbReference type="EMBL" id="KAG0269046.1"/>
    </source>
</evidence>
<feature type="compositionally biased region" description="Basic and acidic residues" evidence="1">
    <location>
        <begin position="641"/>
        <end position="666"/>
    </location>
</feature>
<gene>
    <name evidence="3" type="primary">DDHD1</name>
    <name evidence="3" type="ORF">DFQ27_004978</name>
</gene>
<evidence type="ECO:0000313" key="4">
    <source>
        <dbReference type="Proteomes" id="UP000807716"/>
    </source>
</evidence>
<feature type="compositionally biased region" description="Basic and acidic residues" evidence="1">
    <location>
        <begin position="592"/>
        <end position="611"/>
    </location>
</feature>
<feature type="compositionally biased region" description="Acidic residues" evidence="1">
    <location>
        <begin position="245"/>
        <end position="256"/>
    </location>
</feature>
<dbReference type="InterPro" id="IPR058055">
    <property type="entry name" value="PA-PLA1"/>
</dbReference>
<reference evidence="3" key="1">
    <citation type="journal article" date="2020" name="Fungal Divers.">
        <title>Resolving the Mortierellaceae phylogeny through synthesis of multi-gene phylogenetics and phylogenomics.</title>
        <authorList>
            <person name="Vandepol N."/>
            <person name="Liber J."/>
            <person name="Desiro A."/>
            <person name="Na H."/>
            <person name="Kennedy M."/>
            <person name="Barry K."/>
            <person name="Grigoriev I.V."/>
            <person name="Miller A.N."/>
            <person name="O'Donnell K."/>
            <person name="Stajich J.E."/>
            <person name="Bonito G."/>
        </authorList>
    </citation>
    <scope>NUCLEOTIDE SEQUENCE</scope>
    <source>
        <strain evidence="3">BC1065</strain>
    </source>
</reference>
<dbReference type="AlphaFoldDB" id="A0A9P6QJY4"/>
<dbReference type="GO" id="GO:0005737">
    <property type="term" value="C:cytoplasm"/>
    <property type="evidence" value="ECO:0007669"/>
    <property type="project" value="TreeGrafter"/>
</dbReference>
<accession>A0A9P6QJY4</accession>